<dbReference type="PANTHER" id="PTHR34696">
    <property type="entry name" value="PHOSPHORIBOSYLFORMYLGLYCINAMIDINE SYNTHASE SUBUNIT PURS"/>
    <property type="match status" value="1"/>
</dbReference>
<gene>
    <name evidence="6" type="primary">purS</name>
    <name evidence="7" type="ORF">IMCC14465_14270</name>
</gene>
<dbReference type="AlphaFoldDB" id="J9DIA7"/>
<dbReference type="Pfam" id="PF02700">
    <property type="entry name" value="PurS"/>
    <property type="match status" value="1"/>
</dbReference>
<evidence type="ECO:0000256" key="3">
    <source>
        <dbReference type="ARBA" id="ARBA00022741"/>
    </source>
</evidence>
<evidence type="ECO:0000256" key="2">
    <source>
        <dbReference type="ARBA" id="ARBA00022598"/>
    </source>
</evidence>
<keyword evidence="3 6" id="KW-0547">Nucleotide-binding</keyword>
<sequence>MKATVKITLKHGVLDPQGKAIEKSLGQLGFTGVNDVRQGKLIELDIDADTPEEAEKQITEMCEKLLANTVIENYDIQLNPAD</sequence>
<keyword evidence="5 6" id="KW-0067">ATP-binding</keyword>
<reference evidence="7 8" key="1">
    <citation type="journal article" date="2012" name="J. Bacteriol.">
        <title>Genome Sequence of Strain IMCC14465, Isolated from the East Sea, Belonging to the PS1 Clade of Alphaproteobacteria.</title>
        <authorList>
            <person name="Yang S.J."/>
            <person name="Kang I."/>
            <person name="Cho J.C."/>
        </authorList>
    </citation>
    <scope>NUCLEOTIDE SEQUENCE [LARGE SCALE GENOMIC DNA]</scope>
    <source>
        <strain evidence="7 8">IMCC14465</strain>
    </source>
</reference>
<dbReference type="HAMAP" id="MF_01926">
    <property type="entry name" value="PurS"/>
    <property type="match status" value="1"/>
</dbReference>
<dbReference type="EMBL" id="ALYF01000003">
    <property type="protein sequence ID" value="EJW21631.1"/>
    <property type="molecule type" value="Genomic_DNA"/>
</dbReference>
<dbReference type="InterPro" id="IPR003850">
    <property type="entry name" value="PurS"/>
</dbReference>
<comment type="catalytic activity">
    <reaction evidence="6">
        <text>N(2)-formyl-N(1)-(5-phospho-beta-D-ribosyl)glycinamide + L-glutamine + ATP + H2O = 2-formamido-N(1)-(5-O-phospho-beta-D-ribosyl)acetamidine + L-glutamate + ADP + phosphate + H(+)</text>
        <dbReference type="Rhea" id="RHEA:17129"/>
        <dbReference type="ChEBI" id="CHEBI:15377"/>
        <dbReference type="ChEBI" id="CHEBI:15378"/>
        <dbReference type="ChEBI" id="CHEBI:29985"/>
        <dbReference type="ChEBI" id="CHEBI:30616"/>
        <dbReference type="ChEBI" id="CHEBI:43474"/>
        <dbReference type="ChEBI" id="CHEBI:58359"/>
        <dbReference type="ChEBI" id="CHEBI:147286"/>
        <dbReference type="ChEBI" id="CHEBI:147287"/>
        <dbReference type="ChEBI" id="CHEBI:456216"/>
        <dbReference type="EC" id="6.3.5.3"/>
    </reaction>
</comment>
<accession>J9DIA7</accession>
<dbReference type="OrthoDB" id="9799101at2"/>
<evidence type="ECO:0000313" key="7">
    <source>
        <dbReference type="EMBL" id="EJW21631.1"/>
    </source>
</evidence>
<name>J9DIA7_9PROT</name>
<dbReference type="InterPro" id="IPR036604">
    <property type="entry name" value="PurS-like_sf"/>
</dbReference>
<dbReference type="GO" id="GO:0004642">
    <property type="term" value="F:phosphoribosylformylglycinamidine synthase activity"/>
    <property type="evidence" value="ECO:0007669"/>
    <property type="project" value="UniProtKB-UniRule"/>
</dbReference>
<dbReference type="GO" id="GO:0006189">
    <property type="term" value="P:'de novo' IMP biosynthetic process"/>
    <property type="evidence" value="ECO:0007669"/>
    <property type="project" value="UniProtKB-UniRule"/>
</dbReference>
<comment type="function">
    <text evidence="6">Part of the phosphoribosylformylglycinamidine synthase complex involved in the purines biosynthetic pathway. Catalyzes the ATP-dependent conversion of formylglycinamide ribonucleotide (FGAR) and glutamine to yield formylglycinamidine ribonucleotide (FGAM) and glutamate. The FGAM synthase complex is composed of three subunits. PurQ produces an ammonia molecule by converting glutamine to glutamate. PurL transfers the ammonia molecule to FGAR to form FGAM in an ATP-dependent manner. PurS interacts with PurQ and PurL and is thought to assist in the transfer of the ammonia molecule from PurQ to PurL.</text>
</comment>
<dbReference type="EC" id="6.3.5.3" evidence="6"/>
<organism evidence="7 8">
    <name type="scientific">alpha proteobacterium IMCC14465</name>
    <dbReference type="NCBI Taxonomy" id="1220535"/>
    <lineage>
        <taxon>Bacteria</taxon>
        <taxon>Pseudomonadati</taxon>
        <taxon>Pseudomonadota</taxon>
        <taxon>Alphaproteobacteria</taxon>
        <taxon>PS1 clade</taxon>
    </lineage>
</organism>
<dbReference type="NCBIfam" id="TIGR00302">
    <property type="entry name" value="phosphoribosylformylglycinamidine synthase subunit PurS"/>
    <property type="match status" value="1"/>
</dbReference>
<dbReference type="PATRIC" id="fig|1220535.3.peg.1419"/>
<protein>
    <recommendedName>
        <fullName evidence="6">Phosphoribosylformylglycinamidine synthase subunit PurS</fullName>
        <shortName evidence="6">FGAM synthase</shortName>
        <ecNumber evidence="6">6.3.5.3</ecNumber>
    </recommendedName>
    <alternativeName>
        <fullName evidence="6">Formylglycinamide ribonucleotide amidotransferase subunit III</fullName>
        <shortName evidence="6">FGAR amidotransferase III</shortName>
        <shortName evidence="6">FGAR-AT III</shortName>
    </alternativeName>
    <alternativeName>
        <fullName evidence="6">Phosphoribosylformylglycinamidine synthase subunit III</fullName>
    </alternativeName>
</protein>
<keyword evidence="8" id="KW-1185">Reference proteome</keyword>
<comment type="similarity">
    <text evidence="6">Belongs to the PurS family.</text>
</comment>
<proteinExistence type="inferred from homology"/>
<dbReference type="GO" id="GO:0005524">
    <property type="term" value="F:ATP binding"/>
    <property type="evidence" value="ECO:0007669"/>
    <property type="project" value="UniProtKB-UniRule"/>
</dbReference>
<dbReference type="NCBIfam" id="NF004630">
    <property type="entry name" value="PRK05974.1"/>
    <property type="match status" value="1"/>
</dbReference>
<dbReference type="UniPathway" id="UPA00074">
    <property type="reaction ID" value="UER00128"/>
</dbReference>
<dbReference type="eggNOG" id="COG1828">
    <property type="taxonomic scope" value="Bacteria"/>
</dbReference>
<dbReference type="STRING" id="1220535.IMCC14465_14270"/>
<comment type="subcellular location">
    <subcellularLocation>
        <location evidence="6">Cytoplasm</location>
    </subcellularLocation>
</comment>
<comment type="pathway">
    <text evidence="6">Purine metabolism; IMP biosynthesis via de novo pathway; 5-amino-1-(5-phospho-D-ribosyl)imidazole from N(2)-formyl-N(1)-(5-phospho-D-ribosyl)glycinamide: step 1/2.</text>
</comment>
<evidence type="ECO:0000256" key="1">
    <source>
        <dbReference type="ARBA" id="ARBA00022490"/>
    </source>
</evidence>
<dbReference type="GO" id="GO:0005737">
    <property type="term" value="C:cytoplasm"/>
    <property type="evidence" value="ECO:0007669"/>
    <property type="project" value="UniProtKB-SubCell"/>
</dbReference>
<evidence type="ECO:0000256" key="6">
    <source>
        <dbReference type="HAMAP-Rule" id="MF_01926"/>
    </source>
</evidence>
<dbReference type="Gene3D" id="3.30.1280.10">
    <property type="entry name" value="Phosphoribosylformylglycinamidine synthase subunit PurS"/>
    <property type="match status" value="1"/>
</dbReference>
<evidence type="ECO:0000256" key="5">
    <source>
        <dbReference type="ARBA" id="ARBA00022840"/>
    </source>
</evidence>
<comment type="subunit">
    <text evidence="6">Part of the FGAM synthase complex composed of 1 PurL, 1 PurQ and 2 PurS subunits.</text>
</comment>
<dbReference type="PANTHER" id="PTHR34696:SF1">
    <property type="entry name" value="PHOSPHORIBOSYLFORMYLGLYCINAMIDINE SYNTHASE SUBUNIT PURS"/>
    <property type="match status" value="1"/>
</dbReference>
<evidence type="ECO:0000313" key="8">
    <source>
        <dbReference type="Proteomes" id="UP000004836"/>
    </source>
</evidence>
<comment type="caution">
    <text evidence="7">The sequence shown here is derived from an EMBL/GenBank/DDBJ whole genome shotgun (WGS) entry which is preliminary data.</text>
</comment>
<dbReference type="Proteomes" id="UP000004836">
    <property type="component" value="Unassembled WGS sequence"/>
</dbReference>
<evidence type="ECO:0000256" key="4">
    <source>
        <dbReference type="ARBA" id="ARBA00022755"/>
    </source>
</evidence>
<keyword evidence="1 6" id="KW-0963">Cytoplasm</keyword>
<keyword evidence="2 6" id="KW-0436">Ligase</keyword>
<keyword evidence="4 6" id="KW-0658">Purine biosynthesis</keyword>
<dbReference type="SUPFAM" id="SSF82697">
    <property type="entry name" value="PurS-like"/>
    <property type="match status" value="1"/>
</dbReference>